<evidence type="ECO:0000313" key="1">
    <source>
        <dbReference type="EMBL" id="EDR08979.1"/>
    </source>
</evidence>
<dbReference type="AlphaFoldDB" id="B0D9A1"/>
<dbReference type="HOGENOM" id="CLU_2705233_0_0_1"/>
<gene>
    <name evidence="1" type="ORF">LACBIDRAFT_296625</name>
</gene>
<dbReference type="RefSeq" id="XP_001880292.1">
    <property type="nucleotide sequence ID" value="XM_001880257.1"/>
</dbReference>
<name>B0D9A1_LACBS</name>
<organism evidence="2">
    <name type="scientific">Laccaria bicolor (strain S238N-H82 / ATCC MYA-4686)</name>
    <name type="common">Bicoloured deceiver</name>
    <name type="synonym">Laccaria laccata var. bicolor</name>
    <dbReference type="NCBI Taxonomy" id="486041"/>
    <lineage>
        <taxon>Eukaryota</taxon>
        <taxon>Fungi</taxon>
        <taxon>Dikarya</taxon>
        <taxon>Basidiomycota</taxon>
        <taxon>Agaricomycotina</taxon>
        <taxon>Agaricomycetes</taxon>
        <taxon>Agaricomycetidae</taxon>
        <taxon>Agaricales</taxon>
        <taxon>Agaricineae</taxon>
        <taxon>Hydnangiaceae</taxon>
        <taxon>Laccaria</taxon>
    </lineage>
</organism>
<dbReference type="OrthoDB" id="6613063at2759"/>
<dbReference type="GeneID" id="6076179"/>
<dbReference type="InParanoid" id="B0D9A1"/>
<dbReference type="EMBL" id="DS547100">
    <property type="protein sequence ID" value="EDR08979.1"/>
    <property type="molecule type" value="Genomic_DNA"/>
</dbReference>
<evidence type="ECO:0000313" key="2">
    <source>
        <dbReference type="Proteomes" id="UP000001194"/>
    </source>
</evidence>
<dbReference type="Proteomes" id="UP000001194">
    <property type="component" value="Unassembled WGS sequence"/>
</dbReference>
<proteinExistence type="predicted"/>
<accession>B0D9A1</accession>
<keyword evidence="2" id="KW-1185">Reference proteome</keyword>
<protein>
    <submittedName>
        <fullName evidence="1">Predicted protein</fullName>
    </submittedName>
</protein>
<reference evidence="1 2" key="1">
    <citation type="journal article" date="2008" name="Nature">
        <title>The genome of Laccaria bicolor provides insights into mycorrhizal symbiosis.</title>
        <authorList>
            <person name="Martin F."/>
            <person name="Aerts A."/>
            <person name="Ahren D."/>
            <person name="Brun A."/>
            <person name="Danchin E.G.J."/>
            <person name="Duchaussoy F."/>
            <person name="Gibon J."/>
            <person name="Kohler A."/>
            <person name="Lindquist E."/>
            <person name="Pereda V."/>
            <person name="Salamov A."/>
            <person name="Shapiro H.J."/>
            <person name="Wuyts J."/>
            <person name="Blaudez D."/>
            <person name="Buee M."/>
            <person name="Brokstein P."/>
            <person name="Canbaeck B."/>
            <person name="Cohen D."/>
            <person name="Courty P.E."/>
            <person name="Coutinho P.M."/>
            <person name="Delaruelle C."/>
            <person name="Detter J.C."/>
            <person name="Deveau A."/>
            <person name="DiFazio S."/>
            <person name="Duplessis S."/>
            <person name="Fraissinet-Tachet L."/>
            <person name="Lucic E."/>
            <person name="Frey-Klett P."/>
            <person name="Fourrey C."/>
            <person name="Feussner I."/>
            <person name="Gay G."/>
            <person name="Grimwood J."/>
            <person name="Hoegger P.J."/>
            <person name="Jain P."/>
            <person name="Kilaru S."/>
            <person name="Labbe J."/>
            <person name="Lin Y.C."/>
            <person name="Legue V."/>
            <person name="Le Tacon F."/>
            <person name="Marmeisse R."/>
            <person name="Melayah D."/>
            <person name="Montanini B."/>
            <person name="Muratet M."/>
            <person name="Nehls U."/>
            <person name="Niculita-Hirzel H."/>
            <person name="Oudot-Le Secq M.P."/>
            <person name="Peter M."/>
            <person name="Quesneville H."/>
            <person name="Rajashekar B."/>
            <person name="Reich M."/>
            <person name="Rouhier N."/>
            <person name="Schmutz J."/>
            <person name="Yin T."/>
            <person name="Chalot M."/>
            <person name="Henrissat B."/>
            <person name="Kuees U."/>
            <person name="Lucas S."/>
            <person name="Van de Peer Y."/>
            <person name="Podila G.K."/>
            <person name="Polle A."/>
            <person name="Pukkila P.J."/>
            <person name="Richardson P.M."/>
            <person name="Rouze P."/>
            <person name="Sanders I.R."/>
            <person name="Stajich J.E."/>
            <person name="Tunlid A."/>
            <person name="Tuskan G."/>
            <person name="Grigoriev I.V."/>
        </authorList>
    </citation>
    <scope>NUCLEOTIDE SEQUENCE [LARGE SCALE GENOMIC DNA]</scope>
    <source>
        <strain evidence="2">S238N-H82 / ATCC MYA-4686</strain>
    </source>
</reference>
<dbReference type="KEGG" id="lbc:LACBIDRAFT_296625"/>
<sequence length="73" mass="8139">MPGVLNSICAALATRYSTPVTQIRKHVKTATITEWAKVQCVDSDEGDTASHHLCSAKFLRTRMMEVLHSLNHM</sequence>